<proteinExistence type="predicted"/>
<dbReference type="Gene3D" id="3.30.70.270">
    <property type="match status" value="1"/>
</dbReference>
<feature type="domain" description="GGDEF" evidence="4">
    <location>
        <begin position="879"/>
        <end position="1011"/>
    </location>
</feature>
<dbReference type="InterPro" id="IPR011123">
    <property type="entry name" value="Y_Y_Y"/>
</dbReference>
<keyword evidence="3" id="KW-0732">Signal</keyword>
<name>A0A4U8YWQ7_9BACT</name>
<dbReference type="Pfam" id="PF07494">
    <property type="entry name" value="Reg_prop"/>
    <property type="match status" value="4"/>
</dbReference>
<dbReference type="EC" id="2.7.7.65" evidence="1"/>
<keyword evidence="6" id="KW-1185">Reference proteome</keyword>
<dbReference type="InterPro" id="IPR000160">
    <property type="entry name" value="GGDEF_dom"/>
</dbReference>
<evidence type="ECO:0000313" key="5">
    <source>
        <dbReference type="EMBL" id="VFQ46462.1"/>
    </source>
</evidence>
<dbReference type="GO" id="GO:0052621">
    <property type="term" value="F:diguanylate cyclase activity"/>
    <property type="evidence" value="ECO:0007669"/>
    <property type="project" value="UniProtKB-EC"/>
</dbReference>
<accession>A0A4U8YWQ7</accession>
<dbReference type="Gene3D" id="2.130.10.10">
    <property type="entry name" value="YVTN repeat-like/Quinoprotein amine dehydrogenase"/>
    <property type="match status" value="2"/>
</dbReference>
<dbReference type="PROSITE" id="PS50887">
    <property type="entry name" value="GGDEF"/>
    <property type="match status" value="1"/>
</dbReference>
<dbReference type="SUPFAM" id="SSF50998">
    <property type="entry name" value="Quinoprotein alcohol dehydrogenase-like"/>
    <property type="match status" value="1"/>
</dbReference>
<dbReference type="Pfam" id="PF07495">
    <property type="entry name" value="Y_Y_Y"/>
    <property type="match status" value="1"/>
</dbReference>
<dbReference type="PANTHER" id="PTHR45138">
    <property type="entry name" value="REGULATORY COMPONENTS OF SENSORY TRANSDUCTION SYSTEM"/>
    <property type="match status" value="1"/>
</dbReference>
<evidence type="ECO:0000259" key="4">
    <source>
        <dbReference type="PROSITE" id="PS50887"/>
    </source>
</evidence>
<dbReference type="EMBL" id="CAADHO010000009">
    <property type="protein sequence ID" value="VFQ46462.1"/>
    <property type="molecule type" value="Genomic_DNA"/>
</dbReference>
<evidence type="ECO:0000256" key="1">
    <source>
        <dbReference type="ARBA" id="ARBA00012528"/>
    </source>
</evidence>
<dbReference type="Gene3D" id="2.60.40.10">
    <property type="entry name" value="Immunoglobulins"/>
    <property type="match status" value="1"/>
</dbReference>
<feature type="chain" id="PRO_5020772022" description="diguanylate cyclase" evidence="3">
    <location>
        <begin position="25"/>
        <end position="1012"/>
    </location>
</feature>
<evidence type="ECO:0000313" key="6">
    <source>
        <dbReference type="Proteomes" id="UP000507962"/>
    </source>
</evidence>
<feature type="signal peptide" evidence="3">
    <location>
        <begin position="1"/>
        <end position="24"/>
    </location>
</feature>
<dbReference type="InterPro" id="IPR013783">
    <property type="entry name" value="Ig-like_fold"/>
</dbReference>
<evidence type="ECO:0000256" key="2">
    <source>
        <dbReference type="ARBA" id="ARBA00034247"/>
    </source>
</evidence>
<dbReference type="SMART" id="SM00267">
    <property type="entry name" value="GGDEF"/>
    <property type="match status" value="1"/>
</dbReference>
<dbReference type="InterPro" id="IPR011047">
    <property type="entry name" value="Quinoprotein_ADH-like_sf"/>
</dbReference>
<dbReference type="InterPro" id="IPR050469">
    <property type="entry name" value="Diguanylate_Cyclase"/>
</dbReference>
<sequence length="1012" mass="111302">MRPPLRVICLGLLFCLAALAPAYGGTPTLLFRHIDETDCLPDNTVFQIMQDRDGAMWFGTRNGVARYDGVTMRAFQNDLSNPKSLSHNDAGGVIEDREGAVWVRTWGGGLNRIDPDTGEAKVFRHDPSDPRSLSEDRIQIHYEDSHGVIWAGSFSSGLNRFDKETGDFTRFTTDNGPGAISHNRIWSLAEARDRTLWVGTGRGLNRFNRARKTFTAFRHDPKDLASLPHDQIRTLYPAGGSALWVGTPKGFRLFDPDQGRCVPFPGMDALPPEAGGTINTLYDDGRTLWVGTQNHGLLILDLETGRSTLHQNVPYLDGSLSHNDIRWILEDRSGVIWIGTRGGGVNALSKTLYRMQLFLPGYSGNDIPNSVHAVATDSDGTLWTGSWYSGLKKSTPGQGRYEAAKNAPPPLGPGSLDINALSPAPDGSLWVGTWGAGLLLRDRLTGAYIPRGDNPPAQDTRIITALSTETPGVVWAGTRNRGLFRHDLKTGDVKQFSKGPVSQQGLSSNTVHALVEANGNTLWVGTDMGLNRIDQDGNRVTQFHHRKGAAESLSNNIVTCLATTPNGAIWVGTYKGLNRLNPETETVRSYFKEDGLSGDIIKSILFDGRRRLWVATEKGLSALDIKTGAISRFPMPLRFVQGAAHRSPDGNLIFGGENGCLLFAPGEIPMSHPTGSIHLTGLVLNGTPVHPGSPEGNRINLGASLDETQGITLTHRENNLTFSFALHDFNSPSENRYKYKLTGYDTSWVEAGNTPSARYSHLPPGTYHLQVMASGSHGTWNRDHGGLEVRITPPFWQRTSFRAAICLVLAGFIGLRLTAARKHTRKLTQLVAQRTRELETLARRNERLSLTDPLTGLLNRRGVEKQTMEFPPRARRNQGPYALVLADLDRFKGINDTCGHDCGDYILQRVSRLLESNLRAHDILGRWTGQQFILLLPDTTGEDAETMAERLRNRIASSLFDWKGTYLTVTMTMGVTDCPASETFEHNVSRADAALCKGKHMGRNRVIFAKSG</sequence>
<reference evidence="5 6" key="1">
    <citation type="submission" date="2019-03" db="EMBL/GenBank/DDBJ databases">
        <authorList>
            <person name="Nijsse B."/>
        </authorList>
    </citation>
    <scope>NUCLEOTIDE SEQUENCE [LARGE SCALE GENOMIC DNA]</scope>
    <source>
        <strain evidence="5">Desulfoluna butyratoxydans MSL71</strain>
    </source>
</reference>
<dbReference type="Pfam" id="PF00990">
    <property type="entry name" value="GGDEF"/>
    <property type="match status" value="1"/>
</dbReference>
<dbReference type="CDD" id="cd01949">
    <property type="entry name" value="GGDEF"/>
    <property type="match status" value="1"/>
</dbReference>
<protein>
    <recommendedName>
        <fullName evidence="1">diguanylate cyclase</fullName>
        <ecNumber evidence="1">2.7.7.65</ecNumber>
    </recommendedName>
</protein>
<gene>
    <name evidence="5" type="ORF">MSL71_41290</name>
</gene>
<dbReference type="InterPro" id="IPR011110">
    <property type="entry name" value="Reg_prop"/>
</dbReference>
<evidence type="ECO:0000256" key="3">
    <source>
        <dbReference type="SAM" id="SignalP"/>
    </source>
</evidence>
<organism evidence="5 6">
    <name type="scientific">Desulfoluna butyratoxydans</name>
    <dbReference type="NCBI Taxonomy" id="231438"/>
    <lineage>
        <taxon>Bacteria</taxon>
        <taxon>Pseudomonadati</taxon>
        <taxon>Thermodesulfobacteriota</taxon>
        <taxon>Desulfobacteria</taxon>
        <taxon>Desulfobacterales</taxon>
        <taxon>Desulfolunaceae</taxon>
        <taxon>Desulfoluna</taxon>
    </lineage>
</organism>
<dbReference type="InterPro" id="IPR015943">
    <property type="entry name" value="WD40/YVTN_repeat-like_dom_sf"/>
</dbReference>
<dbReference type="SUPFAM" id="SSF55073">
    <property type="entry name" value="Nucleotide cyclase"/>
    <property type="match status" value="1"/>
</dbReference>
<dbReference type="PANTHER" id="PTHR45138:SF9">
    <property type="entry name" value="DIGUANYLATE CYCLASE DGCM-RELATED"/>
    <property type="match status" value="1"/>
</dbReference>
<dbReference type="RefSeq" id="WP_180144208.1">
    <property type="nucleotide sequence ID" value="NZ_CAADHO010000009.1"/>
</dbReference>
<dbReference type="NCBIfam" id="TIGR00254">
    <property type="entry name" value="GGDEF"/>
    <property type="match status" value="1"/>
</dbReference>
<dbReference type="InterPro" id="IPR029787">
    <property type="entry name" value="Nucleotide_cyclase"/>
</dbReference>
<dbReference type="Proteomes" id="UP000507962">
    <property type="component" value="Unassembled WGS sequence"/>
</dbReference>
<dbReference type="FunFam" id="3.30.70.270:FF:000001">
    <property type="entry name" value="Diguanylate cyclase domain protein"/>
    <property type="match status" value="1"/>
</dbReference>
<dbReference type="InterPro" id="IPR043128">
    <property type="entry name" value="Rev_trsase/Diguanyl_cyclase"/>
</dbReference>
<dbReference type="AlphaFoldDB" id="A0A4U8YWQ7"/>
<comment type="catalytic activity">
    <reaction evidence="2">
        <text>2 GTP = 3',3'-c-di-GMP + 2 diphosphate</text>
        <dbReference type="Rhea" id="RHEA:24898"/>
        <dbReference type="ChEBI" id="CHEBI:33019"/>
        <dbReference type="ChEBI" id="CHEBI:37565"/>
        <dbReference type="ChEBI" id="CHEBI:58805"/>
        <dbReference type="EC" id="2.7.7.65"/>
    </reaction>
</comment>
<dbReference type="SUPFAM" id="SSF63829">
    <property type="entry name" value="Calcium-dependent phosphotriesterase"/>
    <property type="match status" value="1"/>
</dbReference>